<dbReference type="EMBL" id="LKCM01000254">
    <property type="protein sequence ID" value="KPQ42219.1"/>
    <property type="molecule type" value="Genomic_DNA"/>
</dbReference>
<dbReference type="Proteomes" id="UP000050360">
    <property type="component" value="Unassembled WGS sequence"/>
</dbReference>
<sequence>MKLSKEDTDLFYRLIWSLLFYTNQKFHVIKNLKEPMLKNEKPEDIFNLHEKLFTNPELIDSFAAENPFSFTHEELEIIKSWKKFVKGKFLIVTHLKNHTIFLTTEKEQKAYGVVGLRDEIKDVMPPFLPQYVNTILLQFRGKITYCGQISSYGILIGPNMRRSIQDEYQKTKSMFGIITSLDEPVVEKKESDEELLRYYLRSADRRMEYGGEIHNILEKNPALKSVYSLEIGRAYAKYAGKKLSEIDSLTAWFAVFEEIIIASGQSEKEARERAYAVVQQDKRAGVHVFRHGRK</sequence>
<evidence type="ECO:0000313" key="2">
    <source>
        <dbReference type="Proteomes" id="UP000050360"/>
    </source>
</evidence>
<organism evidence="1 2">
    <name type="scientific">Candidatus Methanoperedens nitratireducens</name>
    <dbReference type="NCBI Taxonomy" id="1392998"/>
    <lineage>
        <taxon>Archaea</taxon>
        <taxon>Methanobacteriati</taxon>
        <taxon>Methanobacteriota</taxon>
        <taxon>Stenosarchaea group</taxon>
        <taxon>Methanomicrobia</taxon>
        <taxon>Methanosarcinales</taxon>
        <taxon>ANME-2 cluster</taxon>
        <taxon>Candidatus Methanoperedentaceae</taxon>
        <taxon>Candidatus Methanoperedens</taxon>
    </lineage>
</organism>
<reference evidence="1 2" key="1">
    <citation type="submission" date="2015-09" db="EMBL/GenBank/DDBJ databases">
        <title>A metagenomics-based metabolic model of nitrate-dependent anaerobic oxidation of methane by Methanoperedens-like archaea.</title>
        <authorList>
            <person name="Arshad A."/>
            <person name="Speth D.R."/>
            <person name="De Graaf R.M."/>
            <person name="Op Den Camp H.J."/>
            <person name="Jetten M.S."/>
            <person name="Welte C.U."/>
        </authorList>
    </citation>
    <scope>NUCLEOTIDE SEQUENCE [LARGE SCALE GENOMIC DNA]</scope>
</reference>
<protein>
    <submittedName>
        <fullName evidence="1">Uncharacterized protein</fullName>
    </submittedName>
</protein>
<dbReference type="AlphaFoldDB" id="A0A0P7ZFB0"/>
<evidence type="ECO:0000313" key="1">
    <source>
        <dbReference type="EMBL" id="KPQ42219.1"/>
    </source>
</evidence>
<name>A0A0P7ZFB0_9EURY</name>
<accession>A0A0P7ZFB0</accession>
<proteinExistence type="predicted"/>
<gene>
    <name evidence="1" type="ORF">MPEBLZ_03225</name>
</gene>
<comment type="caution">
    <text evidence="1">The sequence shown here is derived from an EMBL/GenBank/DDBJ whole genome shotgun (WGS) entry which is preliminary data.</text>
</comment>